<dbReference type="InterPro" id="IPR032307">
    <property type="entry name" value="PepSY_TM-like_2"/>
</dbReference>
<proteinExistence type="predicted"/>
<keyword evidence="1" id="KW-1133">Transmembrane helix</keyword>
<dbReference type="EMBL" id="BBMR01000001">
    <property type="protein sequence ID" value="GAL17490.1"/>
    <property type="molecule type" value="Genomic_DNA"/>
</dbReference>
<evidence type="ECO:0000313" key="2">
    <source>
        <dbReference type="EMBL" id="GAL17490.1"/>
    </source>
</evidence>
<comment type="caution">
    <text evidence="2">The sequence shown here is derived from an EMBL/GenBank/DDBJ whole genome shotgun (WGS) entry which is preliminary data.</text>
</comment>
<evidence type="ECO:0000256" key="1">
    <source>
        <dbReference type="SAM" id="Phobius"/>
    </source>
</evidence>
<name>A0A090RQ43_9VIBR</name>
<organism evidence="2 3">
    <name type="scientific">Vibrio maritimus</name>
    <dbReference type="NCBI Taxonomy" id="990268"/>
    <lineage>
        <taxon>Bacteria</taxon>
        <taxon>Pseudomonadati</taxon>
        <taxon>Pseudomonadota</taxon>
        <taxon>Gammaproteobacteria</taxon>
        <taxon>Vibrionales</taxon>
        <taxon>Vibrionaceae</taxon>
        <taxon>Vibrio</taxon>
    </lineage>
</organism>
<dbReference type="PANTHER" id="PTHR40115">
    <property type="entry name" value="INNER MEMBRANE PROTEIN WITH PEPSY TM HELIX"/>
    <property type="match status" value="1"/>
</dbReference>
<feature type="transmembrane region" description="Helical" evidence="1">
    <location>
        <begin position="15"/>
        <end position="37"/>
    </location>
</feature>
<dbReference type="PANTHER" id="PTHR40115:SF1">
    <property type="entry name" value="INNER MEMBRANE PROTEIN WITH PEPSY TM HELIX"/>
    <property type="match status" value="1"/>
</dbReference>
<feature type="transmembrane region" description="Helical" evidence="1">
    <location>
        <begin position="159"/>
        <end position="180"/>
    </location>
</feature>
<protein>
    <submittedName>
        <fullName evidence="2">Putative membrane protein</fullName>
    </submittedName>
</protein>
<gene>
    <name evidence="2" type="ORF">JCM19235_6039</name>
</gene>
<dbReference type="Proteomes" id="UP000029228">
    <property type="component" value="Unassembled WGS sequence"/>
</dbReference>
<keyword evidence="1" id="KW-0812">Transmembrane</keyword>
<keyword evidence="1" id="KW-0472">Membrane</keyword>
<evidence type="ECO:0000313" key="3">
    <source>
        <dbReference type="Proteomes" id="UP000029228"/>
    </source>
</evidence>
<accession>A0A090RQ43</accession>
<sequence>MWLKGKVAQTWARRLHIYISMALLTIVLFFSITGITLNRPELFESSQPTVSHSELDLPTSTYHFAGQSVQLDRAALLRFLKQQTDVSGDASPIELYTENENNQWFVAEASFDFKGPGKNSTVFIDVLARTIEVETTDYGTVALLNDLHKGRNTGQAWKWFIDITAALMILFVITGVCLLLPKKKH</sequence>
<reference evidence="2 3" key="1">
    <citation type="submission" date="2014-09" db="EMBL/GenBank/DDBJ databases">
        <title>Vibrio maritimus JCM 19235. (C45) whole genome shotgun sequence.</title>
        <authorList>
            <person name="Sawabe T."/>
            <person name="Meirelles P."/>
            <person name="Nakanishi M."/>
            <person name="Sayaka M."/>
            <person name="Hattori M."/>
            <person name="Ohkuma M."/>
        </authorList>
    </citation>
    <scope>NUCLEOTIDE SEQUENCE [LARGE SCALE GENOMIC DNA]</scope>
    <source>
        <strain evidence="3">JCM19235</strain>
    </source>
</reference>
<dbReference type="STRING" id="990268.JCM19235_6039"/>
<dbReference type="AlphaFoldDB" id="A0A090RQ43"/>
<dbReference type="Pfam" id="PF16357">
    <property type="entry name" value="PepSY_TM_like_2"/>
    <property type="match status" value="1"/>
</dbReference>
<keyword evidence="3" id="KW-1185">Reference proteome</keyword>